<reference evidence="13 14" key="1">
    <citation type="journal article" date="2004" name="Proc. Natl. Acad. Sci. U.S.A.">
        <title>Genome sequence of Picrophilus torridus and its implications for life around pH 0.</title>
        <authorList>
            <person name="Futterer O."/>
            <person name="Angelov A."/>
            <person name="Liesegang H."/>
            <person name="Gottschalk G."/>
            <person name="Schleper C."/>
            <person name="Schepers B."/>
            <person name="Dock C."/>
            <person name="Antranikian G."/>
            <person name="Liebl W."/>
        </authorList>
    </citation>
    <scope>NUCLEOTIDE SEQUENCE [LARGE SCALE GENOMIC DNA]</scope>
    <source>
        <strain evidence="14">ATCC 700027 / DSM 9790 / JCM 10055 / NBRC 100828</strain>
    </source>
</reference>
<evidence type="ECO:0000256" key="1">
    <source>
        <dbReference type="ARBA" id="ARBA00000851"/>
    </source>
</evidence>
<comment type="catalytic activity">
    <reaction evidence="1">
        <text>Endonucleolytic cleavage of DNA to give random double-stranded fragments with terminal 5'-phosphates, ATP is simultaneously hydrolyzed.</text>
        <dbReference type="EC" id="3.1.21.3"/>
    </reaction>
</comment>
<dbReference type="EC" id="3.1.21.3" evidence="3"/>
<sequence>MVIEKNFEDEIIYILKSMGWNYKKPEDLPRSDNDILLYDIFKEKINKINNGILSSKDIKNIIDNLESKPANDESEKYILDIIKTGMPLKLEKSKEIKYVKLIDYENIDNNDFLFSNQVYFETNNCVKKPDIIMYINGIPIVIMENKNQFDINLSWYDAYNDIRNYYEKYIPELFKYVQIGIASHALIKYFPVILGNDTYVAEWKNKSQEDIIRSNLCLLNKNIIIDLLKNFIFIRSDNGKLNKIMARYMQYNAVNKIFERVKYNLEGKTDKNSGLIWHWQGSGKTLTMIFSAYKLYTYNELENPTIFFIVDRTELQEQILQEISSLDLPNFKKPELVESINDLKDLIKYDNFKGKRGIFIILMQKFRDKDLKDLDILIKENNNNLKQRKNIIMFIDEIQRTQYGKLAKQMRDIFKNAFFFGFTGTPIDKYNRNTYTTFSYPDKGELYLDKYFILDSINDKFTVPITIQTRLDKDFNVKKELIDKFLEMKLEEIPEDEKDKVNKKINKNINKIEIILKNPERIKKISVDIACNFKNNFDNKFKAMVVAVDREACVIYYNELKKLLPEDYLEIVMTQNLKKDNDDINNYFKELYNKYKSNDLNYINKKIVYNFKNNEFPKILIVTNMLLTGFDAPNLGVMYMDKPMKGHTLLQAIARTNRPYNDLKESGLIIDYTGIMEKFEKAISMYDIYDINEISNNTFNMEHYVKSSEDLIKNIKTMLYNFKFDANDINDIESAGIYLINNNDAAKNFIDSYRKLRKLFYFLGHYKTDNIINDFQWITLVYNYYINTVKIDDENSEIYYHNLYNDLLKEVYHNTNIGENLEELPKLTLNKEYLSRLEKLYDDDEKRSYDMLFTLRKFLSKKSGNPLYETVSEKIEKIINDWNNKKIEIKNEYKELQDLINKVNEINDGERNSGLMPPAYIAKVIMDNMNINSTGMINKFNDEIKEKGFYFNGWNKKSDNIKALLRALNSLLIKNKFEKNVRDDIIDKVRKSYEEY</sequence>
<evidence type="ECO:0000313" key="14">
    <source>
        <dbReference type="Proteomes" id="UP000000438"/>
    </source>
</evidence>
<evidence type="ECO:0000256" key="9">
    <source>
        <dbReference type="ARBA" id="ARBA00022840"/>
    </source>
</evidence>
<dbReference type="InterPro" id="IPR040980">
    <property type="entry name" value="SWI2_SNF2"/>
</dbReference>
<dbReference type="GO" id="GO:0005524">
    <property type="term" value="F:ATP binding"/>
    <property type="evidence" value="ECO:0007669"/>
    <property type="project" value="UniProtKB-KW"/>
</dbReference>
<feature type="coiled-coil region" evidence="11">
    <location>
        <begin position="872"/>
        <end position="906"/>
    </location>
</feature>
<dbReference type="NCBIfam" id="TIGR00348">
    <property type="entry name" value="hsdR"/>
    <property type="match status" value="1"/>
</dbReference>
<keyword evidence="5" id="KW-0547">Nucleotide-binding</keyword>
<proteinExistence type="inferred from homology"/>
<dbReference type="InterPro" id="IPR014001">
    <property type="entry name" value="Helicase_ATP-bd"/>
</dbReference>
<dbReference type="Proteomes" id="UP000000438">
    <property type="component" value="Chromosome"/>
</dbReference>
<dbReference type="SUPFAM" id="SSF52540">
    <property type="entry name" value="P-loop containing nucleoside triphosphate hydrolases"/>
    <property type="match status" value="2"/>
</dbReference>
<dbReference type="InParanoid" id="Q6L2Z0"/>
<keyword evidence="8 13" id="KW-0378">Hydrolase</keyword>
<name>Q6L2Z0_PICTO</name>
<protein>
    <recommendedName>
        <fullName evidence="3">type I site-specific deoxyribonuclease</fullName>
        <ecNumber evidence="3">3.1.21.3</ecNumber>
    </recommendedName>
</protein>
<dbReference type="Pfam" id="PF18766">
    <property type="entry name" value="SWI2_SNF2"/>
    <property type="match status" value="1"/>
</dbReference>
<dbReference type="AlphaFoldDB" id="Q6L2Z0"/>
<keyword evidence="6" id="KW-0680">Restriction system</keyword>
<dbReference type="GO" id="GO:0120545">
    <property type="term" value="F:nucleic acid conformation isomerase activity"/>
    <property type="evidence" value="ECO:0007669"/>
    <property type="project" value="UniProtKB-ARBA"/>
</dbReference>
<dbReference type="HOGENOM" id="CLU_005762_0_0_2"/>
<evidence type="ECO:0000256" key="4">
    <source>
        <dbReference type="ARBA" id="ARBA00022722"/>
    </source>
</evidence>
<dbReference type="Pfam" id="PF04313">
    <property type="entry name" value="HSDR_N"/>
    <property type="match status" value="1"/>
</dbReference>
<dbReference type="EMBL" id="AE017261">
    <property type="protein sequence ID" value="AAT42661.1"/>
    <property type="molecule type" value="Genomic_DNA"/>
</dbReference>
<dbReference type="GO" id="GO:0003677">
    <property type="term" value="F:DNA binding"/>
    <property type="evidence" value="ECO:0007669"/>
    <property type="project" value="UniProtKB-KW"/>
</dbReference>
<evidence type="ECO:0000313" key="13">
    <source>
        <dbReference type="EMBL" id="AAT42661.1"/>
    </source>
</evidence>
<dbReference type="InterPro" id="IPR007409">
    <property type="entry name" value="Restrct_endonuc_type1_HsdR_N"/>
</dbReference>
<evidence type="ECO:0000256" key="10">
    <source>
        <dbReference type="ARBA" id="ARBA00023125"/>
    </source>
</evidence>
<dbReference type="PANTHER" id="PTHR30195:SF15">
    <property type="entry name" value="TYPE I RESTRICTION ENZYME HINDI ENDONUCLEASE SUBUNIT"/>
    <property type="match status" value="1"/>
</dbReference>
<keyword evidence="11" id="KW-0175">Coiled coil</keyword>
<dbReference type="GO" id="GO:0009307">
    <property type="term" value="P:DNA restriction-modification system"/>
    <property type="evidence" value="ECO:0007669"/>
    <property type="project" value="UniProtKB-KW"/>
</dbReference>
<dbReference type="PATRIC" id="fig|263820.9.peg.90"/>
<organism evidence="13 14">
    <name type="scientific">Picrophilus torridus (strain ATCC 700027 / DSM 9790 / JCM 10055 / NBRC 100828 / KAW 2/3)</name>
    <dbReference type="NCBI Taxonomy" id="1122961"/>
    <lineage>
        <taxon>Archaea</taxon>
        <taxon>Methanobacteriati</taxon>
        <taxon>Thermoplasmatota</taxon>
        <taxon>Thermoplasmata</taxon>
        <taxon>Thermoplasmatales</taxon>
        <taxon>Picrophilaceae</taxon>
        <taxon>Picrophilus</taxon>
    </lineage>
</organism>
<dbReference type="InterPro" id="IPR027417">
    <property type="entry name" value="P-loop_NTPase"/>
</dbReference>
<dbReference type="KEGG" id="pto:PTO0076"/>
<evidence type="ECO:0000256" key="8">
    <source>
        <dbReference type="ARBA" id="ARBA00022801"/>
    </source>
</evidence>
<feature type="domain" description="Helicase ATP-binding" evidence="12">
    <location>
        <begin position="265"/>
        <end position="444"/>
    </location>
</feature>
<dbReference type="Gene3D" id="3.90.1570.50">
    <property type="match status" value="1"/>
</dbReference>
<dbReference type="REBASE" id="8653">
    <property type="entry name" value="PtoORF78P"/>
</dbReference>
<evidence type="ECO:0000256" key="2">
    <source>
        <dbReference type="ARBA" id="ARBA00008598"/>
    </source>
</evidence>
<dbReference type="GeneID" id="2845006"/>
<dbReference type="RefSeq" id="WP_011176877.1">
    <property type="nucleotide sequence ID" value="NC_005877.1"/>
</dbReference>
<dbReference type="InterPro" id="IPR051268">
    <property type="entry name" value="Type-I_R_enzyme_R_subunit"/>
</dbReference>
<keyword evidence="4" id="KW-0540">Nuclease</keyword>
<evidence type="ECO:0000256" key="11">
    <source>
        <dbReference type="SAM" id="Coils"/>
    </source>
</evidence>
<keyword evidence="7" id="KW-0255">Endonuclease</keyword>
<dbReference type="PANTHER" id="PTHR30195">
    <property type="entry name" value="TYPE I SITE-SPECIFIC DEOXYRIBONUCLEASE PROTEIN SUBUNIT M AND R"/>
    <property type="match status" value="1"/>
</dbReference>
<dbReference type="CDD" id="cd22332">
    <property type="entry name" value="HsdR_N"/>
    <property type="match status" value="1"/>
</dbReference>
<evidence type="ECO:0000256" key="7">
    <source>
        <dbReference type="ARBA" id="ARBA00022759"/>
    </source>
</evidence>
<evidence type="ECO:0000256" key="3">
    <source>
        <dbReference type="ARBA" id="ARBA00012654"/>
    </source>
</evidence>
<dbReference type="InterPro" id="IPR055180">
    <property type="entry name" value="HsdR_RecA-like_helicase_dom_2"/>
</dbReference>
<dbReference type="Gene3D" id="3.40.50.300">
    <property type="entry name" value="P-loop containing nucleotide triphosphate hydrolases"/>
    <property type="match status" value="2"/>
</dbReference>
<dbReference type="PaxDb" id="263820-PTO0076"/>
<dbReference type="CDD" id="cd18800">
    <property type="entry name" value="SF2_C_EcoR124I-like"/>
    <property type="match status" value="1"/>
</dbReference>
<dbReference type="PROSITE" id="PS51192">
    <property type="entry name" value="HELICASE_ATP_BIND_1"/>
    <property type="match status" value="1"/>
</dbReference>
<evidence type="ECO:0000259" key="12">
    <source>
        <dbReference type="PROSITE" id="PS51192"/>
    </source>
</evidence>
<dbReference type="STRING" id="263820.PTO0076"/>
<accession>Q6L2Z0</accession>
<gene>
    <name evidence="13" type="ordered locus">PTO0076</name>
</gene>
<dbReference type="SMART" id="SM00487">
    <property type="entry name" value="DEXDc"/>
    <property type="match status" value="1"/>
</dbReference>
<keyword evidence="10" id="KW-0238">DNA-binding</keyword>
<keyword evidence="9" id="KW-0067">ATP-binding</keyword>
<dbReference type="GO" id="GO:0009035">
    <property type="term" value="F:type I site-specific deoxyribonuclease activity"/>
    <property type="evidence" value="ECO:0007669"/>
    <property type="project" value="UniProtKB-EC"/>
</dbReference>
<evidence type="ECO:0000256" key="5">
    <source>
        <dbReference type="ARBA" id="ARBA00022741"/>
    </source>
</evidence>
<dbReference type="eggNOG" id="arCOG00878">
    <property type="taxonomic scope" value="Archaea"/>
</dbReference>
<dbReference type="Pfam" id="PF22679">
    <property type="entry name" value="T1R_D3-like"/>
    <property type="match status" value="1"/>
</dbReference>
<dbReference type="InterPro" id="IPR004473">
    <property type="entry name" value="Restrct_endonuc_typeI_HsdR"/>
</dbReference>
<comment type="similarity">
    <text evidence="2">Belongs to the HsdR family.</text>
</comment>
<evidence type="ECO:0000256" key="6">
    <source>
        <dbReference type="ARBA" id="ARBA00022747"/>
    </source>
</evidence>
<dbReference type="OrthoDB" id="11429at2157"/>